<dbReference type="InterPro" id="IPR046960">
    <property type="entry name" value="PPR_At4g14850-like_plant"/>
</dbReference>
<dbReference type="InterPro" id="IPR011990">
    <property type="entry name" value="TPR-like_helical_dom_sf"/>
</dbReference>
<keyword evidence="1" id="KW-0677">Repeat</keyword>
<dbReference type="FunFam" id="1.25.40.10:FF:000184">
    <property type="entry name" value="Pentatricopeptide repeat-containing protein, chloroplastic"/>
    <property type="match status" value="1"/>
</dbReference>
<evidence type="ECO:0000256" key="1">
    <source>
        <dbReference type="ARBA" id="ARBA00022737"/>
    </source>
</evidence>
<dbReference type="InterPro" id="IPR002885">
    <property type="entry name" value="PPR_rpt"/>
</dbReference>
<dbReference type="EMBL" id="JBBPBK010000004">
    <property type="protein sequence ID" value="KAK9286307.1"/>
    <property type="molecule type" value="Genomic_DNA"/>
</dbReference>
<dbReference type="Gene3D" id="1.25.40.10">
    <property type="entry name" value="Tetratricopeptide repeat domain"/>
    <property type="match status" value="4"/>
</dbReference>
<sequence>MRVTETLAKCLCMLDNMTTMLHLQHIHAHLVKTALNNDTLILNKLVSFSTISDQGDLDYASSIVKCVDNPTVFVYNMLIRGFSRSPEPEKALFWYTSLTRRGLSPDRFTLPFLLKACSKLLDVRYGQQVHCHIVKMGHLIDAHLYASLLYLYTSCGNLRCALKVFEAIPGRNVVAWNVMVSGFARNGKFGEALGFFHQMRLACEDFDEFSLVSVTSACANVGAICFGKWVHGLVWRSGFCEVVALANSLVDMYGKCGSLDDAYRMFNEMGVKNVVSWSTMIDVFGMHGCGKCALDVLNEMQRAGVKPDAMTFTSILCACSHAGLLDEGKKWFSRMIRDYGFAPLIQHYGCLVDLLGKAGRLYEAYTVVRKMPIKPDVAIWRSLVGACLFHDNLDVAELAANHLRRLNPDDRGDRVLLSNVYARLGRWEDVERLRRGVPKSTGCSFIEVDGSVHEFVTRDISHPQTREIYLLINQIVGQM</sequence>
<dbReference type="NCBIfam" id="TIGR00756">
    <property type="entry name" value="PPR"/>
    <property type="match status" value="5"/>
</dbReference>
<dbReference type="GO" id="GO:0003723">
    <property type="term" value="F:RNA binding"/>
    <property type="evidence" value="ECO:0007669"/>
    <property type="project" value="InterPro"/>
</dbReference>
<dbReference type="PROSITE" id="PS51375">
    <property type="entry name" value="PPR"/>
    <property type="match status" value="4"/>
</dbReference>
<dbReference type="GO" id="GO:0009451">
    <property type="term" value="P:RNA modification"/>
    <property type="evidence" value="ECO:0007669"/>
    <property type="project" value="InterPro"/>
</dbReference>
<dbReference type="Proteomes" id="UP001415857">
    <property type="component" value="Unassembled WGS sequence"/>
</dbReference>
<accession>A0AAP0S2P5</accession>
<dbReference type="InterPro" id="IPR046848">
    <property type="entry name" value="E_motif"/>
</dbReference>
<dbReference type="PANTHER" id="PTHR47926">
    <property type="entry name" value="PENTATRICOPEPTIDE REPEAT-CONTAINING PROTEIN"/>
    <property type="match status" value="1"/>
</dbReference>
<feature type="repeat" description="PPR" evidence="2">
    <location>
        <begin position="172"/>
        <end position="202"/>
    </location>
</feature>
<proteinExistence type="predicted"/>
<feature type="repeat" description="PPR" evidence="2">
    <location>
        <begin position="308"/>
        <end position="343"/>
    </location>
</feature>
<reference evidence="3 4" key="1">
    <citation type="journal article" date="2024" name="Plant J.">
        <title>Genome sequences and population genomics reveal climatic adaptation and genomic divergence between two closely related sweetgum species.</title>
        <authorList>
            <person name="Xu W.Q."/>
            <person name="Ren C.Q."/>
            <person name="Zhang X.Y."/>
            <person name="Comes H.P."/>
            <person name="Liu X.H."/>
            <person name="Li Y.G."/>
            <person name="Kettle C.J."/>
            <person name="Jalonen R."/>
            <person name="Gaisberger H."/>
            <person name="Ma Y.Z."/>
            <person name="Qiu Y.X."/>
        </authorList>
    </citation>
    <scope>NUCLEOTIDE SEQUENCE [LARGE SCALE GENOMIC DNA]</scope>
    <source>
        <strain evidence="3">Hangzhou</strain>
    </source>
</reference>
<name>A0AAP0S2P5_LIQFO</name>
<evidence type="ECO:0008006" key="5">
    <source>
        <dbReference type="Google" id="ProtNLM"/>
    </source>
</evidence>
<evidence type="ECO:0000256" key="2">
    <source>
        <dbReference type="PROSITE-ProRule" id="PRU00708"/>
    </source>
</evidence>
<keyword evidence="4" id="KW-1185">Reference proteome</keyword>
<gene>
    <name evidence="3" type="ORF">L1049_014697</name>
</gene>
<evidence type="ECO:0000313" key="3">
    <source>
        <dbReference type="EMBL" id="KAK9286307.1"/>
    </source>
</evidence>
<dbReference type="PANTHER" id="PTHR47926:SF537">
    <property type="entry name" value="PENTACOTRIPEPTIDE-REPEAT REGION OF PRORP DOMAIN-CONTAINING PROTEIN"/>
    <property type="match status" value="1"/>
</dbReference>
<dbReference type="AlphaFoldDB" id="A0AAP0S2P5"/>
<protein>
    <recommendedName>
        <fullName evidence="5">Chlororespiratory reduction 4</fullName>
    </recommendedName>
</protein>
<organism evidence="3 4">
    <name type="scientific">Liquidambar formosana</name>
    <name type="common">Formosan gum</name>
    <dbReference type="NCBI Taxonomy" id="63359"/>
    <lineage>
        <taxon>Eukaryota</taxon>
        <taxon>Viridiplantae</taxon>
        <taxon>Streptophyta</taxon>
        <taxon>Embryophyta</taxon>
        <taxon>Tracheophyta</taxon>
        <taxon>Spermatophyta</taxon>
        <taxon>Magnoliopsida</taxon>
        <taxon>eudicotyledons</taxon>
        <taxon>Gunneridae</taxon>
        <taxon>Pentapetalae</taxon>
        <taxon>Saxifragales</taxon>
        <taxon>Altingiaceae</taxon>
        <taxon>Liquidambar</taxon>
    </lineage>
</organism>
<feature type="repeat" description="PPR" evidence="2">
    <location>
        <begin position="273"/>
        <end position="307"/>
    </location>
</feature>
<evidence type="ECO:0000313" key="4">
    <source>
        <dbReference type="Proteomes" id="UP001415857"/>
    </source>
</evidence>
<dbReference type="Pfam" id="PF13041">
    <property type="entry name" value="PPR_2"/>
    <property type="match status" value="2"/>
</dbReference>
<dbReference type="Pfam" id="PF20431">
    <property type="entry name" value="E_motif"/>
    <property type="match status" value="1"/>
</dbReference>
<dbReference type="Pfam" id="PF01535">
    <property type="entry name" value="PPR"/>
    <property type="match status" value="2"/>
</dbReference>
<dbReference type="FunFam" id="1.25.40.10:FF:000470">
    <property type="entry name" value="Pentatricopeptide repeat-containing protein At5g66520"/>
    <property type="match status" value="1"/>
</dbReference>
<comment type="caution">
    <text evidence="3">The sequence shown here is derived from an EMBL/GenBank/DDBJ whole genome shotgun (WGS) entry which is preliminary data.</text>
</comment>
<feature type="repeat" description="PPR" evidence="2">
    <location>
        <begin position="71"/>
        <end position="105"/>
    </location>
</feature>